<name>A0A183HVJ7_9BILA</name>
<evidence type="ECO:0000313" key="4">
    <source>
        <dbReference type="EMBL" id="VDO76974.1"/>
    </source>
</evidence>
<dbReference type="STRING" id="387005.A0A183HVJ7"/>
<proteinExistence type="predicted"/>
<dbReference type="PANTHER" id="PTHR23303">
    <property type="entry name" value="CARBOXYPEPTIDASE REGULATORY REGION-CONTAINING"/>
    <property type="match status" value="1"/>
</dbReference>
<keyword evidence="1 2" id="KW-0732">Signal</keyword>
<reference evidence="4 5" key="2">
    <citation type="submission" date="2018-11" db="EMBL/GenBank/DDBJ databases">
        <authorList>
            <consortium name="Pathogen Informatics"/>
        </authorList>
    </citation>
    <scope>NUCLEOTIDE SEQUENCE [LARGE SCALE GENOMIC DNA]</scope>
</reference>
<dbReference type="PANTHER" id="PTHR23303:SF14">
    <property type="entry name" value="BOS COMPLEX SUBUNIT NOMO1-RELATED"/>
    <property type="match status" value="1"/>
</dbReference>
<gene>
    <name evidence="4" type="ORF">OFLC_LOCUS11510</name>
</gene>
<sequence>MNYLDIVKWLVLILTSISTVKTEVYSCGGFVKSPDVPIDYSKIQVKLFTAEGNLKFETECSPTNGYYMIPVYNKGDYSIRIFAPDGWFFEPSSFDLKVDGKNDLCTKGEDINFVLNAFAVEGVLRSGDGNGPADVALILIAENGTV</sequence>
<dbReference type="EMBL" id="UZAJ01016684">
    <property type="protein sequence ID" value="VDO76974.1"/>
    <property type="molecule type" value="Genomic_DNA"/>
</dbReference>
<feature type="chain" id="PRO_5044552652" evidence="2">
    <location>
        <begin position="23"/>
        <end position="146"/>
    </location>
</feature>
<dbReference type="SUPFAM" id="SSF49478">
    <property type="entry name" value="Cna protein B-type domain"/>
    <property type="match status" value="1"/>
</dbReference>
<dbReference type="WBParaSite" id="OFLC_0001150901-mRNA-1">
    <property type="protein sequence ID" value="OFLC_0001150901-mRNA-1"/>
    <property type="gene ID" value="OFLC_0001150901"/>
</dbReference>
<evidence type="ECO:0000313" key="5">
    <source>
        <dbReference type="Proteomes" id="UP000267606"/>
    </source>
</evidence>
<dbReference type="Pfam" id="PF22898">
    <property type="entry name" value="NOMO1-like_1st"/>
    <property type="match status" value="1"/>
</dbReference>
<keyword evidence="5" id="KW-1185">Reference proteome</keyword>
<evidence type="ECO:0000256" key="1">
    <source>
        <dbReference type="ARBA" id="ARBA00022729"/>
    </source>
</evidence>
<evidence type="ECO:0000259" key="3">
    <source>
        <dbReference type="Pfam" id="PF22898"/>
    </source>
</evidence>
<feature type="domain" description="NOMO-like N-terminal beta-sandwich" evidence="3">
    <location>
        <begin position="28"/>
        <end position="113"/>
    </location>
</feature>
<dbReference type="GO" id="GO:0005789">
    <property type="term" value="C:endoplasmic reticulum membrane"/>
    <property type="evidence" value="ECO:0007669"/>
    <property type="project" value="TreeGrafter"/>
</dbReference>
<feature type="signal peptide" evidence="2">
    <location>
        <begin position="1"/>
        <end position="22"/>
    </location>
</feature>
<dbReference type="Proteomes" id="UP000267606">
    <property type="component" value="Unassembled WGS sequence"/>
</dbReference>
<protein>
    <submittedName>
        <fullName evidence="6">Nodal modulator 1</fullName>
    </submittedName>
</protein>
<organism evidence="6">
    <name type="scientific">Onchocerca flexuosa</name>
    <dbReference type="NCBI Taxonomy" id="387005"/>
    <lineage>
        <taxon>Eukaryota</taxon>
        <taxon>Metazoa</taxon>
        <taxon>Ecdysozoa</taxon>
        <taxon>Nematoda</taxon>
        <taxon>Chromadorea</taxon>
        <taxon>Rhabditida</taxon>
        <taxon>Spirurina</taxon>
        <taxon>Spiruromorpha</taxon>
        <taxon>Filarioidea</taxon>
        <taxon>Onchocercidae</taxon>
        <taxon>Onchocerca</taxon>
    </lineage>
</organism>
<accession>A0A183HVJ7</accession>
<reference evidence="6" key="1">
    <citation type="submission" date="2016-06" db="UniProtKB">
        <authorList>
            <consortium name="WormBaseParasite"/>
        </authorList>
    </citation>
    <scope>IDENTIFICATION</scope>
</reference>
<evidence type="ECO:0000256" key="2">
    <source>
        <dbReference type="SAM" id="SignalP"/>
    </source>
</evidence>
<dbReference type="InterPro" id="IPR051417">
    <property type="entry name" value="SDr/BOS_complex"/>
</dbReference>
<dbReference type="InterPro" id="IPR055075">
    <property type="entry name" value="NOMO-like_N"/>
</dbReference>
<dbReference type="AlphaFoldDB" id="A0A183HVJ7"/>
<evidence type="ECO:0000313" key="6">
    <source>
        <dbReference type="WBParaSite" id="OFLC_0001150901-mRNA-1"/>
    </source>
</evidence>